<dbReference type="InterPro" id="IPR027417">
    <property type="entry name" value="P-loop_NTPase"/>
</dbReference>
<organism evidence="9">
    <name type="scientific">freshwater metagenome</name>
    <dbReference type="NCBI Taxonomy" id="449393"/>
    <lineage>
        <taxon>unclassified sequences</taxon>
        <taxon>metagenomes</taxon>
        <taxon>ecological metagenomes</taxon>
    </lineage>
</organism>
<dbReference type="PIRSF" id="PIRSF003128">
    <property type="entry name" value="RecN"/>
    <property type="match status" value="1"/>
</dbReference>
<dbReference type="EMBL" id="CAEZUP010000046">
    <property type="protein sequence ID" value="CAB4612130.1"/>
    <property type="molecule type" value="Genomic_DNA"/>
</dbReference>
<proteinExistence type="inferred from homology"/>
<dbReference type="NCBIfam" id="TIGR00634">
    <property type="entry name" value="recN"/>
    <property type="match status" value="1"/>
</dbReference>
<keyword evidence="6" id="KW-0234">DNA repair</keyword>
<accession>A0A6J6HGE6</accession>
<protein>
    <recommendedName>
        <fullName evidence="2">DNA repair protein RecN</fullName>
    </recommendedName>
    <alternativeName>
        <fullName evidence="7">Recombination protein N</fullName>
    </alternativeName>
</protein>
<keyword evidence="3" id="KW-0547">Nucleotide-binding</keyword>
<evidence type="ECO:0000256" key="4">
    <source>
        <dbReference type="ARBA" id="ARBA00022763"/>
    </source>
</evidence>
<evidence type="ECO:0000256" key="6">
    <source>
        <dbReference type="ARBA" id="ARBA00023204"/>
    </source>
</evidence>
<dbReference type="GO" id="GO:0006302">
    <property type="term" value="P:double-strand break repair"/>
    <property type="evidence" value="ECO:0007669"/>
    <property type="project" value="InterPro"/>
</dbReference>
<evidence type="ECO:0000256" key="2">
    <source>
        <dbReference type="ARBA" id="ARBA00021315"/>
    </source>
</evidence>
<dbReference type="InterPro" id="IPR004604">
    <property type="entry name" value="DNA_recomb/repair_RecN"/>
</dbReference>
<keyword evidence="5" id="KW-0067">ATP-binding</keyword>
<dbReference type="AlphaFoldDB" id="A0A6J6HGE6"/>
<name>A0A6J6HGE6_9ZZZZ</name>
<dbReference type="PANTHER" id="PTHR11059">
    <property type="entry name" value="DNA REPAIR PROTEIN RECN"/>
    <property type="match status" value="1"/>
</dbReference>
<evidence type="ECO:0000256" key="3">
    <source>
        <dbReference type="ARBA" id="ARBA00022741"/>
    </source>
</evidence>
<dbReference type="GO" id="GO:0016887">
    <property type="term" value="F:ATP hydrolysis activity"/>
    <property type="evidence" value="ECO:0007669"/>
    <property type="project" value="InterPro"/>
</dbReference>
<dbReference type="SUPFAM" id="SSF52540">
    <property type="entry name" value="P-loop containing nucleoside triphosphate hydrolases"/>
    <property type="match status" value="1"/>
</dbReference>
<dbReference type="Gene3D" id="3.40.50.300">
    <property type="entry name" value="P-loop containing nucleotide triphosphate hydrolases"/>
    <property type="match status" value="2"/>
</dbReference>
<feature type="domain" description="Rad50/SbcC-type AAA" evidence="8">
    <location>
        <begin position="5"/>
        <end position="50"/>
    </location>
</feature>
<dbReference type="PANTHER" id="PTHR11059:SF0">
    <property type="entry name" value="DNA REPAIR PROTEIN RECN"/>
    <property type="match status" value="1"/>
</dbReference>
<dbReference type="Pfam" id="PF13476">
    <property type="entry name" value="AAA_23"/>
    <property type="match status" value="1"/>
</dbReference>
<dbReference type="InterPro" id="IPR038729">
    <property type="entry name" value="Rad50/SbcC_AAA"/>
</dbReference>
<sequence>MLTELRVRDLGVIAEITLAFGPGMTSVTGETGAGKTLVVTAIELLVGGRSDVGMVRPGAKEATIEGRFVVGDEEVVLRRVVPASGRSRGYIDGHLATLAELGQRGAALVDLHGQHDHQSLLTPSIQRQALDRFGGIDLEPLRIVRKQIAAIDGRLAALGGDDRERAREMDLLRFQVDELVGAGLASADEDDELRAESEILADASGHREAAGAAVDALSEEGGAADALAIALAAIGDRPPFVEVAGRLHGVVAELNDVAAEIRHMGERIDSDPERLAAIGERRRLLQDLRRKYGESVADVIAWRDSALGRLEELEGRDEIAAALDAERRTALAKLAELEAKVLAARSGAAPRLAAAVQSQLPDLALAKARVEIEVGGIAGRDVSFRFAANPGMPLQPLAKVASGGELARAMLALRLVLTEGPPLLVFDEVDAGIGGAAAVAVGRSLAAIGADHQVLVVTHLAQVAAWAHAHVVVDKSVIDGLTVTTVSTVDDEDRITELARMLSGTPGSATARDHARELLADARP</sequence>
<comment type="similarity">
    <text evidence="1">Belongs to the RecN family.</text>
</comment>
<evidence type="ECO:0000256" key="7">
    <source>
        <dbReference type="ARBA" id="ARBA00033408"/>
    </source>
</evidence>
<dbReference type="GO" id="GO:0005524">
    <property type="term" value="F:ATP binding"/>
    <property type="evidence" value="ECO:0007669"/>
    <property type="project" value="UniProtKB-KW"/>
</dbReference>
<reference evidence="9" key="1">
    <citation type="submission" date="2020-05" db="EMBL/GenBank/DDBJ databases">
        <authorList>
            <person name="Chiriac C."/>
            <person name="Salcher M."/>
            <person name="Ghai R."/>
            <person name="Kavagutti S V."/>
        </authorList>
    </citation>
    <scope>NUCLEOTIDE SEQUENCE</scope>
</reference>
<evidence type="ECO:0000256" key="1">
    <source>
        <dbReference type="ARBA" id="ARBA00009441"/>
    </source>
</evidence>
<dbReference type="GO" id="GO:0009432">
    <property type="term" value="P:SOS response"/>
    <property type="evidence" value="ECO:0007669"/>
    <property type="project" value="TreeGrafter"/>
</dbReference>
<dbReference type="GO" id="GO:0006310">
    <property type="term" value="P:DNA recombination"/>
    <property type="evidence" value="ECO:0007669"/>
    <property type="project" value="InterPro"/>
</dbReference>
<gene>
    <name evidence="9" type="ORF">UFOPK1835_01159</name>
</gene>
<evidence type="ECO:0000313" key="9">
    <source>
        <dbReference type="EMBL" id="CAB4612130.1"/>
    </source>
</evidence>
<evidence type="ECO:0000259" key="8">
    <source>
        <dbReference type="Pfam" id="PF13476"/>
    </source>
</evidence>
<keyword evidence="4" id="KW-0227">DNA damage</keyword>
<evidence type="ECO:0000256" key="5">
    <source>
        <dbReference type="ARBA" id="ARBA00022840"/>
    </source>
</evidence>
<dbReference type="GO" id="GO:0043590">
    <property type="term" value="C:bacterial nucleoid"/>
    <property type="evidence" value="ECO:0007669"/>
    <property type="project" value="TreeGrafter"/>
</dbReference>